<protein>
    <submittedName>
        <fullName evidence="1">Uncharacterized protein</fullName>
    </submittedName>
</protein>
<dbReference type="EMBL" id="LTDF01000048">
    <property type="protein sequence ID" value="KXT53953.1"/>
    <property type="molecule type" value="Genomic_DNA"/>
</dbReference>
<proteinExistence type="predicted"/>
<accession>A0A139LRG3</accession>
<evidence type="ECO:0000313" key="1">
    <source>
        <dbReference type="EMBL" id="KXT53953.1"/>
    </source>
</evidence>
<evidence type="ECO:0000313" key="2">
    <source>
        <dbReference type="Proteomes" id="UP000070319"/>
    </source>
</evidence>
<comment type="caution">
    <text evidence="1">The sequence shown here is derived from an EMBL/GenBank/DDBJ whole genome shotgun (WGS) entry which is preliminary data.</text>
</comment>
<dbReference type="Proteomes" id="UP000070319">
    <property type="component" value="Unassembled WGS sequence"/>
</dbReference>
<reference evidence="1 2" key="1">
    <citation type="submission" date="2016-02" db="EMBL/GenBank/DDBJ databases">
        <authorList>
            <person name="Wen L."/>
            <person name="He K."/>
            <person name="Yang H."/>
        </authorList>
    </citation>
    <scope>NUCLEOTIDE SEQUENCE [LARGE SCALE GENOMIC DNA]</scope>
    <source>
        <strain evidence="1 2">KLE1704</strain>
    </source>
</reference>
<dbReference type="AlphaFoldDB" id="A0A139LRG3"/>
<name>A0A139LRG3_9BACE</name>
<organism evidence="1">
    <name type="scientific">Bacteroides intestinalis</name>
    <dbReference type="NCBI Taxonomy" id="329854"/>
    <lineage>
        <taxon>Bacteria</taxon>
        <taxon>Pseudomonadati</taxon>
        <taxon>Bacteroidota</taxon>
        <taxon>Bacteroidia</taxon>
        <taxon>Bacteroidales</taxon>
        <taxon>Bacteroidaceae</taxon>
        <taxon>Bacteroides</taxon>
    </lineage>
</organism>
<sequence>MHFSLKVKILSFSGLHPLSRMATPFGVKGVAIRDKGCSPF</sequence>
<dbReference type="PATRIC" id="fig|329854.7.peg.1063"/>
<gene>
    <name evidence="1" type="ORF">HMPREF2531_01051</name>
</gene>